<dbReference type="EMBL" id="QFQP01000017">
    <property type="protein sequence ID" value="PZR10513.1"/>
    <property type="molecule type" value="Genomic_DNA"/>
</dbReference>
<proteinExistence type="predicted"/>
<reference evidence="1 2" key="1">
    <citation type="submission" date="2017-08" db="EMBL/GenBank/DDBJ databases">
        <title>Infants hospitalized years apart are colonized by the same room-sourced microbial strains.</title>
        <authorList>
            <person name="Brooks B."/>
            <person name="Olm M.R."/>
            <person name="Firek B.A."/>
            <person name="Baker R."/>
            <person name="Thomas B.C."/>
            <person name="Morowitz M.J."/>
            <person name="Banfield J.F."/>
        </authorList>
    </citation>
    <scope>NUCLEOTIDE SEQUENCE [LARGE SCALE GENOMIC DNA]</scope>
    <source>
        <strain evidence="1">S2_003_000_R2_14</strain>
    </source>
</reference>
<name>A0A2W5TBM1_9BACT</name>
<sequence length="237" mass="25430">MNAHVVEERVSKEGRFEVSLFPAAAQVNGQYTQHVGTFGAVTYHLRERFGVQLLGGGNWYNAESAFNGELVEKFRVEAQAAQSLLWTWGVFAGVEVEPLTLKFAIFDDTLVHAGLTIGGAAGAGGTRHQLKPATMTPATYGDTGVRFMGNLSAGFRVQVGQHFTARIDVRDVIYSGQMKTINGCSAEQIPDLRGEPIPACGGFETVTDGIIARNLLEQSSSAILNNVGLYVGAGFLF</sequence>
<dbReference type="AlphaFoldDB" id="A0A2W5TBM1"/>
<evidence type="ECO:0000313" key="1">
    <source>
        <dbReference type="EMBL" id="PZR10513.1"/>
    </source>
</evidence>
<dbReference type="Proteomes" id="UP000249061">
    <property type="component" value="Unassembled WGS sequence"/>
</dbReference>
<organism evidence="1 2">
    <name type="scientific">Archangium gephyra</name>
    <dbReference type="NCBI Taxonomy" id="48"/>
    <lineage>
        <taxon>Bacteria</taxon>
        <taxon>Pseudomonadati</taxon>
        <taxon>Myxococcota</taxon>
        <taxon>Myxococcia</taxon>
        <taxon>Myxococcales</taxon>
        <taxon>Cystobacterineae</taxon>
        <taxon>Archangiaceae</taxon>
        <taxon>Archangium</taxon>
    </lineage>
</organism>
<evidence type="ECO:0000313" key="2">
    <source>
        <dbReference type="Proteomes" id="UP000249061"/>
    </source>
</evidence>
<protein>
    <recommendedName>
        <fullName evidence="3">Outer membrane beta-barrel domain-containing protein</fullName>
    </recommendedName>
</protein>
<comment type="caution">
    <text evidence="1">The sequence shown here is derived from an EMBL/GenBank/DDBJ whole genome shotgun (WGS) entry which is preliminary data.</text>
</comment>
<evidence type="ECO:0008006" key="3">
    <source>
        <dbReference type="Google" id="ProtNLM"/>
    </source>
</evidence>
<gene>
    <name evidence="1" type="ORF">DI536_19930</name>
</gene>
<accession>A0A2W5TBM1</accession>